<sequence length="229" mass="26193">CTGDITCGNGCCRNNPCLNGGTALKSVSPRVLGTTVPVQSRLLGNIARLDWEVVRITKQLGITHLDCTQSLMEDLVFYDDYRVINGDTRNWQAYLIKRPYLLWLTDHSTHWRATCRYNTDNLVYTDYLKASLEDFDIIRDEPRVRQSCRRCEYVNIRGNECVNCTARTWYEKGHFPLLIDSSIQGDCDFNGNMPNAAVPNEDNFGLYNAVNPKFRCTQTKMQRLSSGLE</sequence>
<feature type="non-terminal residue" evidence="1">
    <location>
        <position position="1"/>
    </location>
</feature>
<organism evidence="1 2">
    <name type="scientific">Pocillopora meandrina</name>
    <dbReference type="NCBI Taxonomy" id="46732"/>
    <lineage>
        <taxon>Eukaryota</taxon>
        <taxon>Metazoa</taxon>
        <taxon>Cnidaria</taxon>
        <taxon>Anthozoa</taxon>
        <taxon>Hexacorallia</taxon>
        <taxon>Scleractinia</taxon>
        <taxon>Astrocoeniina</taxon>
        <taxon>Pocilloporidae</taxon>
        <taxon>Pocillopora</taxon>
    </lineage>
</organism>
<evidence type="ECO:0000313" key="2">
    <source>
        <dbReference type="Proteomes" id="UP001159428"/>
    </source>
</evidence>
<feature type="non-terminal residue" evidence="1">
    <location>
        <position position="229"/>
    </location>
</feature>
<proteinExistence type="predicted"/>
<gene>
    <name evidence="1" type="ORF">PMEA_00008769</name>
</gene>
<name>A0AAU9WPU3_9CNID</name>
<dbReference type="EMBL" id="CALNXJ010000018">
    <property type="protein sequence ID" value="CAH3121686.1"/>
    <property type="molecule type" value="Genomic_DNA"/>
</dbReference>
<reference evidence="1 2" key="1">
    <citation type="submission" date="2022-05" db="EMBL/GenBank/DDBJ databases">
        <authorList>
            <consortium name="Genoscope - CEA"/>
            <person name="William W."/>
        </authorList>
    </citation>
    <scope>NUCLEOTIDE SEQUENCE [LARGE SCALE GENOMIC DNA]</scope>
</reference>
<comment type="caution">
    <text evidence="1">The sequence shown here is derived from an EMBL/GenBank/DDBJ whole genome shotgun (WGS) entry which is preliminary data.</text>
</comment>
<accession>A0AAU9WPU3</accession>
<protein>
    <submittedName>
        <fullName evidence="1">Uncharacterized protein</fullName>
    </submittedName>
</protein>
<dbReference type="AlphaFoldDB" id="A0AAU9WPU3"/>
<evidence type="ECO:0000313" key="1">
    <source>
        <dbReference type="EMBL" id="CAH3121686.1"/>
    </source>
</evidence>
<dbReference type="Proteomes" id="UP001159428">
    <property type="component" value="Unassembled WGS sequence"/>
</dbReference>
<keyword evidence="2" id="KW-1185">Reference proteome</keyword>